<feature type="compositionally biased region" description="Polar residues" evidence="1">
    <location>
        <begin position="428"/>
        <end position="448"/>
    </location>
</feature>
<dbReference type="InterPro" id="IPR003598">
    <property type="entry name" value="Ig_sub2"/>
</dbReference>
<accession>A0A6P6NQ08</accession>
<dbReference type="PROSITE" id="PS50835">
    <property type="entry name" value="IG_LIKE"/>
    <property type="match status" value="2"/>
</dbReference>
<evidence type="ECO:0000256" key="2">
    <source>
        <dbReference type="SAM" id="Phobius"/>
    </source>
</evidence>
<feature type="compositionally biased region" description="Polar residues" evidence="1">
    <location>
        <begin position="372"/>
        <end position="383"/>
    </location>
</feature>
<dbReference type="InterPro" id="IPR007110">
    <property type="entry name" value="Ig-like_dom"/>
</dbReference>
<dbReference type="Gene3D" id="2.60.40.10">
    <property type="entry name" value="Immunoglobulins"/>
    <property type="match status" value="3"/>
</dbReference>
<evidence type="ECO:0000313" key="4">
    <source>
        <dbReference type="Proteomes" id="UP000515129"/>
    </source>
</evidence>
<dbReference type="Pfam" id="PF13895">
    <property type="entry name" value="Ig_2"/>
    <property type="match status" value="2"/>
</dbReference>
<dbReference type="GeneID" id="113083558"/>
<proteinExistence type="predicted"/>
<sequence>MSENNCIQYINCHCYMTIQSLQIKARMFSRISLISLIMIPVIWSQDWQVQYSSMMKCALKGSNTHLSGSYKHPNHLTMIKTFWIVNPVKGEETINLVDHPDYKGRVQYSQNKDGIFFLSLSNVTHKDEGMYCLRIVAKEDKYLFFPGIDLKVTELRVEIPEEAVEGKSSILFCKTTCHLSDKTNFTWFKNSKRLSESNVSDQLLLPSVSTDDTGNYSCAVTDHKHLSSPAVTLSVRYPPKSVSVSISPSEIVEGDSVTLICSSDSNPPALNFSWFKENQSSAVGCGQSFIISSFNSSHSGRYYCEAQNKYGSQRSASVSLTSAGDQKAVLYAAAAIGAMLICICIFIVVKKNISRKTGDAGGQSGVSKQEENNSTAVTDQTSAKPPKPADLNESVYASITHSRPREQQRDGDEDEVQYATVQHHRNTRNTTAEDGCQNGNSVSAGSNTEKADDSNVIYSSIKSS</sequence>
<dbReference type="SMART" id="SM00408">
    <property type="entry name" value="IGc2"/>
    <property type="match status" value="2"/>
</dbReference>
<protein>
    <submittedName>
        <fullName evidence="5">B-cell receptor CD22-like isoform X1</fullName>
    </submittedName>
</protein>
<evidence type="ECO:0000313" key="5">
    <source>
        <dbReference type="RefSeq" id="XP_026110386.1"/>
    </source>
</evidence>
<keyword evidence="2" id="KW-0472">Membrane</keyword>
<dbReference type="PANTHER" id="PTHR46013:SF4">
    <property type="entry name" value="B-CELL RECEPTOR CD22-RELATED"/>
    <property type="match status" value="1"/>
</dbReference>
<dbReference type="SMART" id="SM00409">
    <property type="entry name" value="IG"/>
    <property type="match status" value="3"/>
</dbReference>
<evidence type="ECO:0000256" key="1">
    <source>
        <dbReference type="SAM" id="MobiDB-lite"/>
    </source>
</evidence>
<feature type="domain" description="Ig-like" evidence="3">
    <location>
        <begin position="239"/>
        <end position="319"/>
    </location>
</feature>
<feature type="transmembrane region" description="Helical" evidence="2">
    <location>
        <begin position="328"/>
        <end position="349"/>
    </location>
</feature>
<keyword evidence="4" id="KW-1185">Reference proteome</keyword>
<dbReference type="KEGG" id="caua:113083558"/>
<name>A0A6P6NQ08_CARAU</name>
<dbReference type="RefSeq" id="XP_026110386.1">
    <property type="nucleotide sequence ID" value="XM_026254601.1"/>
</dbReference>
<dbReference type="SUPFAM" id="SSF48726">
    <property type="entry name" value="Immunoglobulin"/>
    <property type="match status" value="3"/>
</dbReference>
<dbReference type="InterPro" id="IPR036179">
    <property type="entry name" value="Ig-like_dom_sf"/>
</dbReference>
<dbReference type="Proteomes" id="UP000515129">
    <property type="component" value="Unplaced"/>
</dbReference>
<dbReference type="PANTHER" id="PTHR46013">
    <property type="entry name" value="VASCULAR CELL ADHESION MOLECULE 1"/>
    <property type="match status" value="1"/>
</dbReference>
<dbReference type="AlphaFoldDB" id="A0A6P6NQ08"/>
<reference evidence="5" key="1">
    <citation type="submission" date="2025-08" db="UniProtKB">
        <authorList>
            <consortium name="RefSeq"/>
        </authorList>
    </citation>
    <scope>IDENTIFICATION</scope>
    <source>
        <strain evidence="5">Wakin</strain>
        <tissue evidence="5">Muscle</tissue>
    </source>
</reference>
<feature type="region of interest" description="Disordered" evidence="1">
    <location>
        <begin position="358"/>
        <end position="464"/>
    </location>
</feature>
<gene>
    <name evidence="5" type="primary">LOC113083558</name>
</gene>
<feature type="domain" description="Ig-like" evidence="3">
    <location>
        <begin position="146"/>
        <end position="234"/>
    </location>
</feature>
<keyword evidence="2" id="KW-1133">Transmembrane helix</keyword>
<evidence type="ECO:0000259" key="3">
    <source>
        <dbReference type="PROSITE" id="PS50835"/>
    </source>
</evidence>
<organism evidence="4 5">
    <name type="scientific">Carassius auratus</name>
    <name type="common">Goldfish</name>
    <dbReference type="NCBI Taxonomy" id="7957"/>
    <lineage>
        <taxon>Eukaryota</taxon>
        <taxon>Metazoa</taxon>
        <taxon>Chordata</taxon>
        <taxon>Craniata</taxon>
        <taxon>Vertebrata</taxon>
        <taxon>Euteleostomi</taxon>
        <taxon>Actinopterygii</taxon>
        <taxon>Neopterygii</taxon>
        <taxon>Teleostei</taxon>
        <taxon>Ostariophysi</taxon>
        <taxon>Cypriniformes</taxon>
        <taxon>Cyprinidae</taxon>
        <taxon>Cyprininae</taxon>
        <taxon>Carassius</taxon>
    </lineage>
</organism>
<dbReference type="InterPro" id="IPR003599">
    <property type="entry name" value="Ig_sub"/>
</dbReference>
<keyword evidence="2" id="KW-0812">Transmembrane</keyword>
<dbReference type="OrthoDB" id="9448246at2759"/>
<dbReference type="InterPro" id="IPR013783">
    <property type="entry name" value="Ig-like_fold"/>
</dbReference>